<evidence type="ECO:0000313" key="8">
    <source>
        <dbReference type="EMBL" id="EGD80919.1"/>
    </source>
</evidence>
<dbReference type="GO" id="GO:0017150">
    <property type="term" value="F:tRNA dihydrouridine synthase activity"/>
    <property type="evidence" value="ECO:0007669"/>
    <property type="project" value="InterPro"/>
</dbReference>
<evidence type="ECO:0000259" key="7">
    <source>
        <dbReference type="Pfam" id="PF01207"/>
    </source>
</evidence>
<feature type="domain" description="DUS-like FMN-binding" evidence="7">
    <location>
        <begin position="28"/>
        <end position="229"/>
    </location>
</feature>
<name>F2U0J1_SALR5</name>
<dbReference type="InterPro" id="IPR018517">
    <property type="entry name" value="tRNA_hU_synthase_CS"/>
</dbReference>
<dbReference type="STRING" id="946362.F2U0J1"/>
<dbReference type="InterPro" id="IPR035587">
    <property type="entry name" value="DUS-like_FMN-bd"/>
</dbReference>
<keyword evidence="4" id="KW-0819">tRNA processing</keyword>
<dbReference type="RefSeq" id="XP_004997480.1">
    <property type="nucleotide sequence ID" value="XM_004997423.1"/>
</dbReference>
<comment type="cofactor">
    <cofactor evidence="1">
        <name>FMN</name>
        <dbReference type="ChEBI" id="CHEBI:58210"/>
    </cofactor>
</comment>
<keyword evidence="3" id="KW-0288">FMN</keyword>
<gene>
    <name evidence="8" type="ORF">PTSG_11749</name>
</gene>
<evidence type="ECO:0000256" key="2">
    <source>
        <dbReference type="ARBA" id="ARBA00022630"/>
    </source>
</evidence>
<evidence type="ECO:0000256" key="3">
    <source>
        <dbReference type="ARBA" id="ARBA00022643"/>
    </source>
</evidence>
<dbReference type="Gene3D" id="3.20.20.70">
    <property type="entry name" value="Aldolase class I"/>
    <property type="match status" value="1"/>
</dbReference>
<evidence type="ECO:0000313" key="9">
    <source>
        <dbReference type="Proteomes" id="UP000007799"/>
    </source>
</evidence>
<dbReference type="PROSITE" id="PS01136">
    <property type="entry name" value="UPF0034"/>
    <property type="match status" value="1"/>
</dbReference>
<evidence type="ECO:0000256" key="6">
    <source>
        <dbReference type="SAM" id="Coils"/>
    </source>
</evidence>
<keyword evidence="5" id="KW-0560">Oxidoreductase</keyword>
<dbReference type="AlphaFoldDB" id="F2U0J1"/>
<keyword evidence="9" id="KW-1185">Reference proteome</keyword>
<evidence type="ECO:0000256" key="1">
    <source>
        <dbReference type="ARBA" id="ARBA00001917"/>
    </source>
</evidence>
<dbReference type="OrthoDB" id="9977870at2759"/>
<evidence type="ECO:0000256" key="4">
    <source>
        <dbReference type="ARBA" id="ARBA00022694"/>
    </source>
</evidence>
<keyword evidence="2" id="KW-0285">Flavoprotein</keyword>
<dbReference type="GO" id="GO:0050660">
    <property type="term" value="F:flavin adenine dinucleotide binding"/>
    <property type="evidence" value="ECO:0007669"/>
    <property type="project" value="InterPro"/>
</dbReference>
<dbReference type="InParanoid" id="F2U0J1"/>
<dbReference type="CDD" id="cd02801">
    <property type="entry name" value="DUS_like_FMN"/>
    <property type="match status" value="1"/>
</dbReference>
<dbReference type="EMBL" id="GL832958">
    <property type="protein sequence ID" value="EGD80919.1"/>
    <property type="molecule type" value="Genomic_DNA"/>
</dbReference>
<protein>
    <submittedName>
        <fullName evidence="8">DUS4L protein</fullName>
    </submittedName>
</protein>
<reference evidence="8" key="1">
    <citation type="submission" date="2009-08" db="EMBL/GenBank/DDBJ databases">
        <title>Annotation of Salpingoeca rosetta.</title>
        <authorList>
            <consortium name="The Broad Institute Genome Sequencing Platform"/>
            <person name="Russ C."/>
            <person name="Cuomo C."/>
            <person name="Burger G."/>
            <person name="Gray M.W."/>
            <person name="Holland P.W.H."/>
            <person name="King N."/>
            <person name="Lang F.B.F."/>
            <person name="Roger A.J."/>
            <person name="Ruiz-Trillo I."/>
            <person name="Young S.K."/>
            <person name="Zeng Q."/>
            <person name="Gargeya S."/>
            <person name="Alvarado L."/>
            <person name="Berlin A."/>
            <person name="Chapman S.B."/>
            <person name="Chen Z."/>
            <person name="Freedman E."/>
            <person name="Gellesch M."/>
            <person name="Goldberg J."/>
            <person name="Griggs A."/>
            <person name="Gujja S."/>
            <person name="Heilman E."/>
            <person name="Heiman D."/>
            <person name="Howarth C."/>
            <person name="Mehta T."/>
            <person name="Neiman D."/>
            <person name="Pearson M."/>
            <person name="Roberts A."/>
            <person name="Saif S."/>
            <person name="Shea T."/>
            <person name="Shenoy N."/>
            <person name="Sisk P."/>
            <person name="Stolte C."/>
            <person name="Sykes S."/>
            <person name="White J."/>
            <person name="Yandava C."/>
            <person name="Haas B."/>
            <person name="Nusbaum C."/>
            <person name="Birren B."/>
        </authorList>
    </citation>
    <scope>NUCLEOTIDE SEQUENCE [LARGE SCALE GENOMIC DNA]</scope>
    <source>
        <strain evidence="8">ATCC 50818</strain>
    </source>
</reference>
<accession>F2U0J1</accession>
<dbReference type="eggNOG" id="KOG2335">
    <property type="taxonomic scope" value="Eukaryota"/>
</dbReference>
<dbReference type="Pfam" id="PF01207">
    <property type="entry name" value="Dus"/>
    <property type="match status" value="1"/>
</dbReference>
<dbReference type="KEGG" id="sre:PTSG_11749"/>
<dbReference type="PANTHER" id="PTHR11082:SF31">
    <property type="entry name" value="TRNA-DIHYDROURIDINE(20A_20B) SYNTHASE [NAD(P)+]-LIKE"/>
    <property type="match status" value="1"/>
</dbReference>
<feature type="coiled-coil region" evidence="6">
    <location>
        <begin position="500"/>
        <end position="534"/>
    </location>
</feature>
<organism evidence="9">
    <name type="scientific">Salpingoeca rosetta (strain ATCC 50818 / BSB-021)</name>
    <dbReference type="NCBI Taxonomy" id="946362"/>
    <lineage>
        <taxon>Eukaryota</taxon>
        <taxon>Choanoflagellata</taxon>
        <taxon>Craspedida</taxon>
        <taxon>Salpingoecidae</taxon>
        <taxon>Salpingoeca</taxon>
    </lineage>
</organism>
<evidence type="ECO:0000256" key="5">
    <source>
        <dbReference type="ARBA" id="ARBA00023002"/>
    </source>
</evidence>
<dbReference type="GeneID" id="16078078"/>
<dbReference type="Proteomes" id="UP000007799">
    <property type="component" value="Unassembled WGS sequence"/>
</dbReference>
<proteinExistence type="predicted"/>
<keyword evidence="6" id="KW-0175">Coiled coil</keyword>
<sequence length="558" mass="62591">MIGRDRERVDIGALFRDRASQGDFVRICAPMVRYSQLAFRHVVRRHGVDVAFTPMIVSDSFVQSWRAREADFATSTQDEPVVAQFAAANARDFAHAAALMAPYADAIDLNCGCPQKWAMQDGLGSHLVSKPELVADMVKQARALSGIPVSIKIRLRNTTAETVELCRRAEQMGAAWISVHGRSPKERRCPVHYDEIAAVKAAMNVPVVANGDAFSLDDARMIVDKTGAEVSSTVMKHMHQLEVAVEAKGQPSHVGSQFQEPLERIEEQLRELEQRTLRDMTKLRETMKKDRTAIVMRVDHLRKSVDAMDKQQSETAGGLQALNEWRTAITPQIDTLLRNASAPHQAPMSAQSGSMRDVHAAQSGVPQDRLLRLERGLKKEMDDRINPLIKNMYDSQKAGEDQRTIVLQELRDIRTRQEDAIADVVDRMRSEFTIMLANVRNSADDAKGTAQAVAMSTQDQITELRKTLEPGLRTCADDVEHLKLTTRDFSSRNNLVWGSVGELKQELEASKRKVVHLERSVAQLKDVIKDLLSRLFDRHIRPLQQKVDAIAKAMHHAR</sequence>
<dbReference type="SUPFAM" id="SSF51395">
    <property type="entry name" value="FMN-linked oxidoreductases"/>
    <property type="match status" value="1"/>
</dbReference>
<dbReference type="InterPro" id="IPR013785">
    <property type="entry name" value="Aldolase_TIM"/>
</dbReference>
<dbReference type="PANTHER" id="PTHR11082">
    <property type="entry name" value="TRNA-DIHYDROURIDINE SYNTHASE"/>
    <property type="match status" value="1"/>
</dbReference>